<protein>
    <submittedName>
        <fullName evidence="2">Uncharacterized protein</fullName>
    </submittedName>
</protein>
<sequence length="119" mass="13065">MTEIVAPPLGYFLMNRLGPHFAFLVGIPIEALTLVAIAFLPSTIQSTLDREVQQPLLSSDSIEDVEEPRSNATGGLVQKVQQLLQDRRLRQDVSSRALERSLLGGLLALVVAKMARPIF</sequence>
<dbReference type="EMBL" id="GL629756">
    <property type="protein sequence ID" value="EFX04925.1"/>
    <property type="molecule type" value="Genomic_DNA"/>
</dbReference>
<feature type="transmembrane region" description="Helical" evidence="1">
    <location>
        <begin position="20"/>
        <end position="40"/>
    </location>
</feature>
<dbReference type="InterPro" id="IPR036259">
    <property type="entry name" value="MFS_trans_sf"/>
</dbReference>
<proteinExistence type="predicted"/>
<dbReference type="HOGENOM" id="CLU_2061739_0_0_1"/>
<keyword evidence="1" id="KW-0812">Transmembrane</keyword>
<dbReference type="RefSeq" id="XP_014174407.1">
    <property type="nucleotide sequence ID" value="XM_014318932.1"/>
</dbReference>
<keyword evidence="1" id="KW-0472">Membrane</keyword>
<dbReference type="InParanoid" id="F0XBF1"/>
<dbReference type="SUPFAM" id="SSF103473">
    <property type="entry name" value="MFS general substrate transporter"/>
    <property type="match status" value="1"/>
</dbReference>
<dbReference type="GeneID" id="25978481"/>
<keyword evidence="1" id="KW-1133">Transmembrane helix</keyword>
<evidence type="ECO:0000313" key="3">
    <source>
        <dbReference type="Proteomes" id="UP000007796"/>
    </source>
</evidence>
<evidence type="ECO:0000256" key="1">
    <source>
        <dbReference type="SAM" id="Phobius"/>
    </source>
</evidence>
<accession>F0XBF1</accession>
<evidence type="ECO:0000313" key="2">
    <source>
        <dbReference type="EMBL" id="EFX04925.1"/>
    </source>
</evidence>
<dbReference type="AlphaFoldDB" id="F0XBF1"/>
<gene>
    <name evidence="2" type="ORF">CMQ_5187</name>
</gene>
<keyword evidence="3" id="KW-1185">Reference proteome</keyword>
<name>F0XBF1_GROCL</name>
<reference evidence="2 3" key="1">
    <citation type="journal article" date="2011" name="Proc. Natl. Acad. Sci. U.S.A.">
        <title>Genome and transcriptome analyses of the mountain pine beetle-fungal symbiont Grosmannia clavigera, a lodgepole pine pathogen.</title>
        <authorList>
            <person name="DiGuistini S."/>
            <person name="Wang Y."/>
            <person name="Liao N.Y."/>
            <person name="Taylor G."/>
            <person name="Tanguay P."/>
            <person name="Feau N."/>
            <person name="Henrissat B."/>
            <person name="Chan S.K."/>
            <person name="Hesse-Orce U."/>
            <person name="Alamouti S.M."/>
            <person name="Tsui C.K.M."/>
            <person name="Docking R.T."/>
            <person name="Levasseur A."/>
            <person name="Haridas S."/>
            <person name="Robertson G."/>
            <person name="Birol I."/>
            <person name="Holt R.A."/>
            <person name="Marra M.A."/>
            <person name="Hamelin R.C."/>
            <person name="Hirst M."/>
            <person name="Jones S.J.M."/>
            <person name="Bohlmann J."/>
            <person name="Breuil C."/>
        </authorList>
    </citation>
    <scope>NUCLEOTIDE SEQUENCE [LARGE SCALE GENOMIC DNA]</scope>
    <source>
        <strain evidence="3">kw1407 / UAMH 11150</strain>
    </source>
</reference>
<dbReference type="Proteomes" id="UP000007796">
    <property type="component" value="Unassembled WGS sequence"/>
</dbReference>
<dbReference type="OrthoDB" id="194139at2759"/>
<organism evidence="3">
    <name type="scientific">Grosmannia clavigera (strain kw1407 / UAMH 11150)</name>
    <name type="common">Blue stain fungus</name>
    <name type="synonym">Graphiocladiella clavigera</name>
    <dbReference type="NCBI Taxonomy" id="655863"/>
    <lineage>
        <taxon>Eukaryota</taxon>
        <taxon>Fungi</taxon>
        <taxon>Dikarya</taxon>
        <taxon>Ascomycota</taxon>
        <taxon>Pezizomycotina</taxon>
        <taxon>Sordariomycetes</taxon>
        <taxon>Sordariomycetidae</taxon>
        <taxon>Ophiostomatales</taxon>
        <taxon>Ophiostomataceae</taxon>
        <taxon>Leptographium</taxon>
    </lineage>
</organism>